<evidence type="ECO:0000256" key="8">
    <source>
        <dbReference type="SAM" id="Phobius"/>
    </source>
</evidence>
<feature type="region of interest" description="Disordered" evidence="7">
    <location>
        <begin position="271"/>
        <end position="339"/>
    </location>
</feature>
<dbReference type="PANTHER" id="PTHR47551:SF1">
    <property type="entry name" value="TUBULIN--TYROSINE LIGASE PBY1-RELATED"/>
    <property type="match status" value="1"/>
</dbReference>
<keyword evidence="4 8" id="KW-1133">Transmembrane helix</keyword>
<comment type="caution">
    <text evidence="10">The sequence shown here is derived from an EMBL/GenBank/DDBJ whole genome shotgun (WGS) entry which is preliminary data.</text>
</comment>
<dbReference type="GO" id="GO:0000932">
    <property type="term" value="C:P-body"/>
    <property type="evidence" value="ECO:0007669"/>
    <property type="project" value="TreeGrafter"/>
</dbReference>
<dbReference type="InterPro" id="IPR004344">
    <property type="entry name" value="TTL/TTLL_fam"/>
</dbReference>
<dbReference type="GO" id="GO:0006629">
    <property type="term" value="P:lipid metabolic process"/>
    <property type="evidence" value="ECO:0007669"/>
    <property type="project" value="UniProtKB-KW"/>
</dbReference>
<comment type="subcellular location">
    <subcellularLocation>
        <location evidence="1">Endoplasmic reticulum membrane</location>
        <topology evidence="1">Multi-pass membrane protein</topology>
    </subcellularLocation>
</comment>
<dbReference type="EMBL" id="LZYO01000066">
    <property type="protein sequence ID" value="ODH38612.1"/>
    <property type="molecule type" value="Genomic_DNA"/>
</dbReference>
<dbReference type="PROSITE" id="PS51221">
    <property type="entry name" value="TTL"/>
    <property type="match status" value="1"/>
</dbReference>
<feature type="compositionally biased region" description="Low complexity" evidence="7">
    <location>
        <begin position="748"/>
        <end position="759"/>
    </location>
</feature>
<dbReference type="InterPro" id="IPR002828">
    <property type="entry name" value="SurE-like_Pase/nucleotidase"/>
</dbReference>
<dbReference type="CDD" id="cd23995">
    <property type="entry name" value="Seipin_BSCL2_like"/>
    <property type="match status" value="1"/>
</dbReference>
<protein>
    <submittedName>
        <fullName evidence="10">5'/3'-nucleotidase SurE</fullName>
    </submittedName>
</protein>
<feature type="transmembrane region" description="Helical" evidence="8">
    <location>
        <begin position="39"/>
        <end position="61"/>
    </location>
</feature>
<dbReference type="GO" id="GO:0140042">
    <property type="term" value="P:lipid droplet formation"/>
    <property type="evidence" value="ECO:0007669"/>
    <property type="project" value="UniProtKB-ARBA"/>
</dbReference>
<feature type="region of interest" description="Disordered" evidence="7">
    <location>
        <begin position="739"/>
        <end position="759"/>
    </location>
</feature>
<dbReference type="SUPFAM" id="SSF64167">
    <property type="entry name" value="SurE-like"/>
    <property type="match status" value="1"/>
</dbReference>
<dbReference type="Gene3D" id="3.30.470.20">
    <property type="entry name" value="ATP-grasp fold, B domain"/>
    <property type="match status" value="1"/>
</dbReference>
<evidence type="ECO:0000256" key="4">
    <source>
        <dbReference type="ARBA" id="ARBA00022989"/>
    </source>
</evidence>
<evidence type="ECO:0000256" key="6">
    <source>
        <dbReference type="ARBA" id="ARBA00023136"/>
    </source>
</evidence>
<organism evidence="10 11">
    <name type="scientific">Paracoccidioides brasiliensis</name>
    <dbReference type="NCBI Taxonomy" id="121759"/>
    <lineage>
        <taxon>Eukaryota</taxon>
        <taxon>Fungi</taxon>
        <taxon>Dikarya</taxon>
        <taxon>Ascomycota</taxon>
        <taxon>Pezizomycotina</taxon>
        <taxon>Eurotiomycetes</taxon>
        <taxon>Eurotiomycetidae</taxon>
        <taxon>Onygenales</taxon>
        <taxon>Ajellomycetaceae</taxon>
        <taxon>Paracoccidioides</taxon>
    </lineage>
</organism>
<dbReference type="Proteomes" id="UP000242814">
    <property type="component" value="Unassembled WGS sequence"/>
</dbReference>
<feature type="region of interest" description="Disordered" evidence="7">
    <location>
        <begin position="999"/>
        <end position="1039"/>
    </location>
</feature>
<keyword evidence="5" id="KW-0443">Lipid metabolism</keyword>
<dbReference type="SUPFAM" id="SSF56059">
    <property type="entry name" value="Glutathione synthetase ATP-binding domain-like"/>
    <property type="match status" value="1"/>
</dbReference>
<evidence type="ECO:0000313" key="10">
    <source>
        <dbReference type="EMBL" id="ODH38612.1"/>
    </source>
</evidence>
<evidence type="ECO:0000313" key="11">
    <source>
        <dbReference type="Proteomes" id="UP000242814"/>
    </source>
</evidence>
<feature type="compositionally biased region" description="Acidic residues" evidence="7">
    <location>
        <begin position="999"/>
        <end position="1011"/>
    </location>
</feature>
<evidence type="ECO:0000256" key="2">
    <source>
        <dbReference type="ARBA" id="ARBA00022692"/>
    </source>
</evidence>
<evidence type="ECO:0000256" key="1">
    <source>
        <dbReference type="ARBA" id="ARBA00004477"/>
    </source>
</evidence>
<dbReference type="Pfam" id="PF03133">
    <property type="entry name" value="TTL"/>
    <property type="match status" value="1"/>
</dbReference>
<feature type="compositionally biased region" description="Basic and acidic residues" evidence="7">
    <location>
        <begin position="324"/>
        <end position="336"/>
    </location>
</feature>
<dbReference type="GO" id="GO:0016787">
    <property type="term" value="F:hydrolase activity"/>
    <property type="evidence" value="ECO:0007669"/>
    <property type="project" value="InterPro"/>
</dbReference>
<dbReference type="AlphaFoldDB" id="A0A1D2JJL2"/>
<evidence type="ECO:0000256" key="5">
    <source>
        <dbReference type="ARBA" id="ARBA00023098"/>
    </source>
</evidence>
<evidence type="ECO:0000256" key="3">
    <source>
        <dbReference type="ARBA" id="ARBA00022824"/>
    </source>
</evidence>
<dbReference type="Pfam" id="PF01975">
    <property type="entry name" value="SurE"/>
    <property type="match status" value="1"/>
</dbReference>
<keyword evidence="6 8" id="KW-0472">Membrane</keyword>
<evidence type="ECO:0000259" key="9">
    <source>
        <dbReference type="Pfam" id="PF01975"/>
    </source>
</evidence>
<dbReference type="InterPro" id="IPR009617">
    <property type="entry name" value="Seipin"/>
</dbReference>
<dbReference type="Gene3D" id="3.40.1210.10">
    <property type="entry name" value="Survival protein SurE-like phosphatase/nucleotidase"/>
    <property type="match status" value="1"/>
</dbReference>
<sequence>MDDETEPNQSLYSRTLSFITETAQTIVSKSAQRAYLNTALFALSSFILFCISVVAYWIFYYNYVPQIGLERQVHLQFGDGHPHGTATLGTELISGQQYDVSVILYLPRTPSNLAAGNFMLDLKLFSTTDTPNTNTSMKADLVRGSRRFAILTYASPMVDTARRVSKIPLYVLGWQREAEGLKVSMMEQAEFGKKKEAMPKALRLEIQSVERMQIYNVAVRFDARFSGLRWIIYSWRILSFLIFSSTFWVVAMICTSSVWLALASQEEATPIKRPKLEEEEEAEEAEEDGGSSDVAVKEDESEEEGGNYPGLGLERDGQQSSEVETIKKEEDIEESTKIQPFIREAEVHDEADADIPASGSSTQTVVGGRDAEQAVQRRRSHMIPLYPHFTQRYNRNDKSCEIYQDGPMCRLILSTLPSFKPPILVRVAQHFLSLFTTEYILRILASSRTAKAAGDFNPVGFYASILTEVNADTPAASVQTPYPLTMHILVVNDDGPPSNQSSPYVHSLVHTLQSSGHIVSVVLPHRQRSWIGKAHLVGDTVKPTYFRPGTLHKDDGTIHHLPLGAEREPDSSDPNCDEWILIDSTPASCVQIGLFHYFKDRGPIDLVISGPNYGRNTTAVFALSSGTIGGAMEAAMCGLKAIALSFAFSSRDHDPIVIAEASRHSVRLIGYVYENWGEDVDLYSINVPLEPGVSEGKVLYTDILQNRWTSGSCFEALDAEESGEGPDLQEQKLRQAGELDAGTKKGKAAGASSGTGTTTPRYRHMHFKWAPKFADVYKSVELSPPGNDGWAVKEGITSVTPLRANFMHSPGYTGEIQLFVKKPIFYALVECQDSYVQPLVIQAFRKRLPGNSYESIFSLCELPDPSSPLLQYRVYELCDFEHVLRHPKTSLVNSYVIRKALIRKHYLSNIITNWVAKHPDSILKTHFKQAVCFELDYAEFLDEALAEAYELQESFEANEGKAEEEKEWWILKPGMGDRGRGIRLFNSESSLRAIFEEWEEDQSDSDHDEDSDNSHVHANEGTYGHKYNDDADDDNDNNGVITSQLRHFIAQPYIHPPLLLPSESNRKFHIRTYVLAVGSLQVYVYREMLALFAERPYLPPWHRGADITEELTRHLTNTCLQTDRNGVPKRNAVRRFWALGDAVIPFCSSAAGGSGSNSARWKENVYEQVCAVTGEVFEAAARGMPVHFQTLTNAFELFGVDFLVDEHGKVWLLELNAFPDFQQTGDELKGDVVGRLFEGVVEVAVKPFFGIDGGTGEARIGGEKFGLRLVRDLKMGVKG</sequence>
<feature type="domain" description="Survival protein SurE-like phosphatase/nucleotidase" evidence="9">
    <location>
        <begin position="488"/>
        <end position="709"/>
    </location>
</feature>
<feature type="transmembrane region" description="Helical" evidence="8">
    <location>
        <begin position="237"/>
        <end position="262"/>
    </location>
</feature>
<dbReference type="VEuPathDB" id="FungiDB:PADG_00569"/>
<accession>A0A1D2JJL2</accession>
<reference evidence="10 11" key="1">
    <citation type="submission" date="2016-06" db="EMBL/GenBank/DDBJ databases">
        <authorList>
            <person name="Kjaerup R.B."/>
            <person name="Dalgaard T.S."/>
            <person name="Juul-Madsen H.R."/>
        </authorList>
    </citation>
    <scope>NUCLEOTIDE SEQUENCE [LARGE SCALE GENOMIC DNA]</scope>
    <source>
        <strain evidence="10 11">Pb300</strain>
    </source>
</reference>
<evidence type="ECO:0000256" key="7">
    <source>
        <dbReference type="SAM" id="MobiDB-lite"/>
    </source>
</evidence>
<dbReference type="Pfam" id="PF06775">
    <property type="entry name" value="Seipin"/>
    <property type="match status" value="1"/>
</dbReference>
<dbReference type="InterPro" id="IPR027746">
    <property type="entry name" value="TTL"/>
</dbReference>
<proteinExistence type="predicted"/>
<dbReference type="InterPro" id="IPR036523">
    <property type="entry name" value="SurE-like_sf"/>
</dbReference>
<keyword evidence="2 8" id="KW-0812">Transmembrane</keyword>
<dbReference type="NCBIfam" id="TIGR00087">
    <property type="entry name" value="surE"/>
    <property type="match status" value="1"/>
</dbReference>
<dbReference type="PANTHER" id="PTHR47551">
    <property type="entry name" value="TUBULIN--TYROSINE LIGASE PBY1-RELATED"/>
    <property type="match status" value="1"/>
</dbReference>
<dbReference type="GO" id="GO:0005789">
    <property type="term" value="C:endoplasmic reticulum membrane"/>
    <property type="evidence" value="ECO:0007669"/>
    <property type="project" value="UniProtKB-SubCell"/>
</dbReference>
<keyword evidence="3" id="KW-0256">Endoplasmic reticulum</keyword>
<gene>
    <name evidence="10" type="ORF">ACO22_02248</name>
</gene>
<feature type="compositionally biased region" description="Acidic residues" evidence="7">
    <location>
        <begin position="277"/>
        <end position="290"/>
    </location>
</feature>
<name>A0A1D2JJL2_PARBR</name>
<dbReference type="VEuPathDB" id="FungiDB:PABG_02169"/>